<dbReference type="STRING" id="1763534.GCA_001831475_02498"/>
<keyword evidence="6" id="KW-1185">Reference proteome</keyword>
<keyword evidence="2" id="KW-0680">Restriction system</keyword>
<dbReference type="GO" id="GO:0004519">
    <property type="term" value="F:endonuclease activity"/>
    <property type="evidence" value="ECO:0007669"/>
    <property type="project" value="UniProtKB-KW"/>
</dbReference>
<proteinExistence type="inferred from homology"/>
<dbReference type="AlphaFoldDB" id="A0A1B9DML8"/>
<comment type="similarity">
    <text evidence="1">Belongs to the type-I restriction system S methylase family.</text>
</comment>
<feature type="domain" description="Type I restriction modification DNA specificity" evidence="4">
    <location>
        <begin position="13"/>
        <end position="172"/>
    </location>
</feature>
<dbReference type="CDD" id="cd17268">
    <property type="entry name" value="RMtype1_S_Ara36733I_TRD1-CR1_like"/>
    <property type="match status" value="1"/>
</dbReference>
<name>A0A1B9DML8_9FLAO</name>
<keyword evidence="5" id="KW-0378">Hydrolase</keyword>
<dbReference type="OrthoDB" id="2234796at2"/>
<dbReference type="InterPro" id="IPR000055">
    <property type="entry name" value="Restrct_endonuc_typeI_TRD"/>
</dbReference>
<dbReference type="EMBL" id="LVEP01000059">
    <property type="protein sequence ID" value="OCB70948.1"/>
    <property type="molecule type" value="Genomic_DNA"/>
</dbReference>
<keyword evidence="5" id="KW-0540">Nuclease</keyword>
<evidence type="ECO:0000259" key="4">
    <source>
        <dbReference type="Pfam" id="PF01420"/>
    </source>
</evidence>
<reference evidence="5 6" key="1">
    <citation type="submission" date="2016-03" db="EMBL/GenBank/DDBJ databases">
        <authorList>
            <person name="Ploux O."/>
        </authorList>
    </citation>
    <scope>NUCLEOTIDE SEQUENCE [LARGE SCALE GENOMIC DNA]</scope>
    <source>
        <strain evidence="5 6">LPB0076</strain>
    </source>
</reference>
<dbReference type="InterPro" id="IPR051212">
    <property type="entry name" value="Type-I_RE_S_subunit"/>
</dbReference>
<evidence type="ECO:0000313" key="5">
    <source>
        <dbReference type="EMBL" id="OCB70948.1"/>
    </source>
</evidence>
<evidence type="ECO:0000256" key="1">
    <source>
        <dbReference type="ARBA" id="ARBA00010923"/>
    </source>
</evidence>
<gene>
    <name evidence="5" type="ORF">LPBF_11835</name>
</gene>
<accession>A0A1B9DML8</accession>
<dbReference type="RefSeq" id="WP_066336780.1">
    <property type="nucleotide sequence ID" value="NZ_CP017688.1"/>
</dbReference>
<dbReference type="PANTHER" id="PTHR43140:SF1">
    <property type="entry name" value="TYPE I RESTRICTION ENZYME ECOKI SPECIFICITY SUBUNIT"/>
    <property type="match status" value="1"/>
</dbReference>
<dbReference type="GO" id="GO:0003677">
    <property type="term" value="F:DNA binding"/>
    <property type="evidence" value="ECO:0007669"/>
    <property type="project" value="UniProtKB-KW"/>
</dbReference>
<dbReference type="SUPFAM" id="SSF116734">
    <property type="entry name" value="DNA methylase specificity domain"/>
    <property type="match status" value="2"/>
</dbReference>
<keyword evidence="5" id="KW-0255">Endonuclease</keyword>
<dbReference type="InterPro" id="IPR044946">
    <property type="entry name" value="Restrct_endonuc_typeI_TRD_sf"/>
</dbReference>
<sequence length="396" mass="45702">MSYLEKLLEGVEVEWKILGEVAKVGTGSSNGNEADQNGEYPFFVRSQKIKTKDTFEYDEEAIIIPGEGGIGDIYHYINGKYALHQRVYRIHFNIDFVDTRFIYYYMCTNFKRFIMTKAVSATVTSIRKPMIENFPIPIPSPDNPKKSLEIQQKIVGILDSFTELTAELTAELTTRKMQYSYYREKLYSLDKIKVQHLPLGDENIGKFIRGGGLQKKDFTETGVGCIHYGQIYTYYGTYANKTKSFVSEEFAKKARMAKYGDLVIATTSETDEDVCKAVAWLGDKEIAVSSDACFYRHNLNPKYVSYFFQTEQFQKQKRPFITGTKVRRVNADDLAKIKIPVPSKEEQERIVTILDNFDTLTNSISEGLPKEIELRKKQYEYYRDLLLTFPQDNLEL</sequence>
<evidence type="ECO:0000256" key="2">
    <source>
        <dbReference type="ARBA" id="ARBA00022747"/>
    </source>
</evidence>
<dbReference type="Pfam" id="PF01420">
    <property type="entry name" value="Methylase_S"/>
    <property type="match status" value="2"/>
</dbReference>
<evidence type="ECO:0000256" key="3">
    <source>
        <dbReference type="ARBA" id="ARBA00023125"/>
    </source>
</evidence>
<dbReference type="Gene3D" id="3.90.220.20">
    <property type="entry name" value="DNA methylase specificity domains"/>
    <property type="match status" value="2"/>
</dbReference>
<dbReference type="GO" id="GO:0009307">
    <property type="term" value="P:DNA restriction-modification system"/>
    <property type="evidence" value="ECO:0007669"/>
    <property type="project" value="UniProtKB-KW"/>
</dbReference>
<evidence type="ECO:0000313" key="6">
    <source>
        <dbReference type="Proteomes" id="UP000093510"/>
    </source>
</evidence>
<dbReference type="Proteomes" id="UP000093510">
    <property type="component" value="Unassembled WGS sequence"/>
</dbReference>
<comment type="caution">
    <text evidence="5">The sequence shown here is derived from an EMBL/GenBank/DDBJ whole genome shotgun (WGS) entry which is preliminary data.</text>
</comment>
<feature type="domain" description="Type I restriction modification DNA specificity" evidence="4">
    <location>
        <begin position="250"/>
        <end position="373"/>
    </location>
</feature>
<protein>
    <submittedName>
        <fullName evidence="5">Type I restriction endonuclease subunit S</fullName>
    </submittedName>
</protein>
<dbReference type="PANTHER" id="PTHR43140">
    <property type="entry name" value="TYPE-1 RESTRICTION ENZYME ECOKI SPECIFICITY PROTEIN"/>
    <property type="match status" value="1"/>
</dbReference>
<keyword evidence="3" id="KW-0238">DNA-binding</keyword>
<organism evidence="5 6">
    <name type="scientific">Flavobacterium crassostreae</name>
    <dbReference type="NCBI Taxonomy" id="1763534"/>
    <lineage>
        <taxon>Bacteria</taxon>
        <taxon>Pseudomonadati</taxon>
        <taxon>Bacteroidota</taxon>
        <taxon>Flavobacteriia</taxon>
        <taxon>Flavobacteriales</taxon>
        <taxon>Flavobacteriaceae</taxon>
        <taxon>Flavobacterium</taxon>
    </lineage>
</organism>